<comment type="caution">
    <text evidence="1">The sequence shown here is derived from an EMBL/GenBank/DDBJ whole genome shotgun (WGS) entry which is preliminary data.</text>
</comment>
<keyword evidence="2" id="KW-1185">Reference proteome</keyword>
<accession>A0A7I8VC98</accession>
<name>A0A7I8VC98_9ANNE</name>
<evidence type="ECO:0000313" key="1">
    <source>
        <dbReference type="EMBL" id="CAD5113266.1"/>
    </source>
</evidence>
<dbReference type="Proteomes" id="UP000549394">
    <property type="component" value="Unassembled WGS sequence"/>
</dbReference>
<gene>
    <name evidence="1" type="ORF">DGYR_LOCUS2292</name>
</gene>
<organism evidence="1 2">
    <name type="scientific">Dimorphilus gyrociliatus</name>
    <dbReference type="NCBI Taxonomy" id="2664684"/>
    <lineage>
        <taxon>Eukaryota</taxon>
        <taxon>Metazoa</taxon>
        <taxon>Spiralia</taxon>
        <taxon>Lophotrochozoa</taxon>
        <taxon>Annelida</taxon>
        <taxon>Polychaeta</taxon>
        <taxon>Polychaeta incertae sedis</taxon>
        <taxon>Dinophilidae</taxon>
        <taxon>Dimorphilus</taxon>
    </lineage>
</organism>
<reference evidence="1 2" key="1">
    <citation type="submission" date="2020-08" db="EMBL/GenBank/DDBJ databases">
        <authorList>
            <person name="Hejnol A."/>
        </authorList>
    </citation>
    <scope>NUCLEOTIDE SEQUENCE [LARGE SCALE GENOMIC DNA]</scope>
</reference>
<dbReference type="AlphaFoldDB" id="A0A7I8VC98"/>
<protein>
    <submittedName>
        <fullName evidence="1">Uncharacterized protein</fullName>
    </submittedName>
</protein>
<evidence type="ECO:0000313" key="2">
    <source>
        <dbReference type="Proteomes" id="UP000549394"/>
    </source>
</evidence>
<dbReference type="EMBL" id="CAJFCJ010000003">
    <property type="protein sequence ID" value="CAD5113266.1"/>
    <property type="molecule type" value="Genomic_DNA"/>
</dbReference>
<proteinExistence type="predicted"/>
<sequence>MVNYPKMIPLHKNPEELDKSTTSIADYLKLVEDECLYPIDMDILTMEIRSKKIERWLRSKDISDEFKEELGWELAKITSKKEWLKQFAVNNIVQKIWEVFILYSIRNVFMVDHLFNRYKKSIRRSYYDSSKCILHIKET</sequence>